<feature type="compositionally biased region" description="Low complexity" evidence="1">
    <location>
        <begin position="21"/>
        <end position="38"/>
    </location>
</feature>
<dbReference type="SUPFAM" id="SSF81296">
    <property type="entry name" value="E set domains"/>
    <property type="match status" value="1"/>
</dbReference>
<dbReference type="PANTHER" id="PTHR11188">
    <property type="entry name" value="ARRESTIN DOMAIN CONTAINING PROTEIN"/>
    <property type="match status" value="1"/>
</dbReference>
<dbReference type="EMBL" id="BQFW01000002">
    <property type="protein sequence ID" value="GJJ68578.1"/>
    <property type="molecule type" value="Genomic_DNA"/>
</dbReference>
<dbReference type="GO" id="GO:0070086">
    <property type="term" value="P:ubiquitin-dependent endocytosis"/>
    <property type="evidence" value="ECO:0007669"/>
    <property type="project" value="TreeGrafter"/>
</dbReference>
<dbReference type="Proteomes" id="UP000827284">
    <property type="component" value="Unassembled WGS sequence"/>
</dbReference>
<feature type="domain" description="Arrestin-like N-terminal" evidence="2">
    <location>
        <begin position="46"/>
        <end position="157"/>
    </location>
</feature>
<dbReference type="OrthoDB" id="2333384at2759"/>
<dbReference type="Gene3D" id="2.60.40.640">
    <property type="match status" value="1"/>
</dbReference>
<dbReference type="GO" id="GO:0005829">
    <property type="term" value="C:cytosol"/>
    <property type="evidence" value="ECO:0007669"/>
    <property type="project" value="TreeGrafter"/>
</dbReference>
<accession>A0A9P3H2K7</accession>
<evidence type="ECO:0000313" key="4">
    <source>
        <dbReference type="Proteomes" id="UP000827284"/>
    </source>
</evidence>
<protein>
    <recommendedName>
        <fullName evidence="2">Arrestin-like N-terminal domain-containing protein</fullName>
    </recommendedName>
</protein>
<dbReference type="InterPro" id="IPR050357">
    <property type="entry name" value="Arrestin_domain-protein"/>
</dbReference>
<organism evidence="3 4">
    <name type="scientific">Entomortierella parvispora</name>
    <dbReference type="NCBI Taxonomy" id="205924"/>
    <lineage>
        <taxon>Eukaryota</taxon>
        <taxon>Fungi</taxon>
        <taxon>Fungi incertae sedis</taxon>
        <taxon>Mucoromycota</taxon>
        <taxon>Mortierellomycotina</taxon>
        <taxon>Mortierellomycetes</taxon>
        <taxon>Mortierellales</taxon>
        <taxon>Mortierellaceae</taxon>
        <taxon>Entomortierella</taxon>
    </lineage>
</organism>
<dbReference type="PANTHER" id="PTHR11188:SF17">
    <property type="entry name" value="FI21816P1"/>
    <property type="match status" value="1"/>
</dbReference>
<sequence>MGHSNNWFSVHLDKPYVVIPSSTSSEAPSETAPTSTPADSDPDRGRVKGTVVLHLTKQTKVKSLSIVFSGLARTAFYFDASRIQGSKECVATDKSTFSCSLVHETESLIVTEPKNPLVLPTGTHTFPFFFAVHESLPAVVSSRPICINYQVTASLQLMSLLPFTSPYQSTKPVILIHKDEDLNEDLFNTSCLRFTSKTSERFSGQVSFPCKVLPQSGTVPLMLNLSLKGNATSVKRLTIELLESIYVLAGGDEAEPSSEILVDERLVSRQNCPLQNWPTSTVEEPVTIPKRLMFKIPQAPLNNWSNIDWEVTPTSYRASLEKGFCHTSGRLATANTRVAHCIRISIQLQGLTCDQESEIEFDSAENEIEVMIVGHQEYKDDESHPPSYYRSFTTELVDGAKIHEIDRQAIEALQDELPHHAHCGRHEGGNTMQLPSYNDIFACASNSSQASGSSSASSSRVTSWTGPSQISLDQYSLAESTGSQDSYYANLAAYTARYSNGSAAVYAS</sequence>
<reference evidence="3" key="2">
    <citation type="journal article" date="2022" name="Microbiol. Resour. Announc.">
        <title>Whole-Genome Sequence of Entomortierella parvispora E1425, a Mucoromycotan Fungus Associated with Burkholderiaceae-Related Endosymbiotic Bacteria.</title>
        <authorList>
            <person name="Herlambang A."/>
            <person name="Guo Y."/>
            <person name="Takashima Y."/>
            <person name="Narisawa K."/>
            <person name="Ohta H."/>
            <person name="Nishizawa T."/>
        </authorList>
    </citation>
    <scope>NUCLEOTIDE SEQUENCE</scope>
    <source>
        <strain evidence="3">E1425</strain>
    </source>
</reference>
<reference evidence="3" key="1">
    <citation type="submission" date="2021-11" db="EMBL/GenBank/DDBJ databases">
        <authorList>
            <person name="Herlambang A."/>
            <person name="Guo Y."/>
            <person name="Takashima Y."/>
            <person name="Nishizawa T."/>
        </authorList>
    </citation>
    <scope>NUCLEOTIDE SEQUENCE</scope>
    <source>
        <strain evidence="3">E1425</strain>
    </source>
</reference>
<gene>
    <name evidence="3" type="ORF">EMPS_00924</name>
</gene>
<dbReference type="AlphaFoldDB" id="A0A9P3H2K7"/>
<dbReference type="InterPro" id="IPR011021">
    <property type="entry name" value="Arrestin-like_N"/>
</dbReference>
<dbReference type="GO" id="GO:0005886">
    <property type="term" value="C:plasma membrane"/>
    <property type="evidence" value="ECO:0007669"/>
    <property type="project" value="TreeGrafter"/>
</dbReference>
<dbReference type="Pfam" id="PF00339">
    <property type="entry name" value="Arrestin_N"/>
    <property type="match status" value="1"/>
</dbReference>
<dbReference type="GO" id="GO:0031625">
    <property type="term" value="F:ubiquitin protein ligase binding"/>
    <property type="evidence" value="ECO:0007669"/>
    <property type="project" value="TreeGrafter"/>
</dbReference>
<dbReference type="GO" id="GO:0030674">
    <property type="term" value="F:protein-macromolecule adaptor activity"/>
    <property type="evidence" value="ECO:0007669"/>
    <property type="project" value="TreeGrafter"/>
</dbReference>
<keyword evidence="4" id="KW-1185">Reference proteome</keyword>
<feature type="region of interest" description="Disordered" evidence="1">
    <location>
        <begin position="21"/>
        <end position="46"/>
    </location>
</feature>
<proteinExistence type="predicted"/>
<comment type="caution">
    <text evidence="3">The sequence shown here is derived from an EMBL/GenBank/DDBJ whole genome shotgun (WGS) entry which is preliminary data.</text>
</comment>
<evidence type="ECO:0000259" key="2">
    <source>
        <dbReference type="Pfam" id="PF00339"/>
    </source>
</evidence>
<name>A0A9P3H2K7_9FUNG</name>
<evidence type="ECO:0000256" key="1">
    <source>
        <dbReference type="SAM" id="MobiDB-lite"/>
    </source>
</evidence>
<evidence type="ECO:0000313" key="3">
    <source>
        <dbReference type="EMBL" id="GJJ68578.1"/>
    </source>
</evidence>
<dbReference type="InterPro" id="IPR014756">
    <property type="entry name" value="Ig_E-set"/>
</dbReference>
<dbReference type="InterPro" id="IPR014752">
    <property type="entry name" value="Arrestin-like_C"/>
</dbReference>